<feature type="compositionally biased region" description="Basic and acidic residues" evidence="1">
    <location>
        <begin position="55"/>
        <end position="65"/>
    </location>
</feature>
<feature type="region of interest" description="Disordered" evidence="1">
    <location>
        <begin position="1"/>
        <end position="65"/>
    </location>
</feature>
<evidence type="ECO:0008006" key="4">
    <source>
        <dbReference type="Google" id="ProtNLM"/>
    </source>
</evidence>
<sequence length="1091" mass="123091">MVKRKDKVTPKKRGVGSLDADSSPPSSKKSKKGDPVPATSTGFPSQQVGIVGPDPNRRISAKDPLKYAESGKIHKGADSYYDDRRLEGRTAAYCGYQNIADFRRFLLSFPTLEAHHAIRSNRKLPTTIQWSTLFQEVRDTQQECNQEDKDMFDAKFGLSVDLNLTYPLDITDKKDLESNKSSHMAAIFFRYKLAMESYWDLTPKERALRTIAAHTAWKQQHFPLSHVSLPEIDPEEVILPTLGPLKDFEEDYMEVYSRMIALLTMLSVHTQNSRLPNFVENKAPFQSKPVKVDDIPRWMVPSEQGREDRDQAEEANDELRLKPKSFKVRWVLAKDTDEVKKLIEENDLKLQIVPKQSAKIDPRILSGPEFRDSIRTQFQLMTLLPGGRKFQIKAINLTYKDDDGDDTVQNMMHSSWNNDVQPLLRNKPEADLEIVFWTRLLDQTERPLESTGIPSALDHLFQMGEDGFPVLRNLSTPKEARIPNPVAEQLPASLDLPTSPTTSPISPSRKARSSTSQPAIEDDEGTGAVDTQLANELMFNGGLYWTPMSFNFDDWEAEPTSQHCSGYKGACAANAIIQSLHAQYPDSRYGTQKPVNVYSALVKAKNKNIRDAGFIAEELSVAISDITNDQYRLVVVTKNKDGEYTANRLGTNADTYGMNLYVHFIEAGSRTHWESLKRKNESDNLEQDDDLPDHVEEGTEGEMFAHEQRSFRKRIPFETPESRFEGRPIKDLLDFYSGFGTTTAEGLKKFQVMVCEKMEEKIVFAWHDEDNQEKTHNRAVERMISSLTDTIRDHQELEEMTPDEIESMYRIQAAFTGTASQTGPDIGICQRAMGFTQVPTESGRIPQSRATLLTNVKTDLFDYQLSAVAHMCGNIFGDIPMRGVPEDQQDKEALAQLTSAKLGTTFLCDLPGIGKTIAFLTFMQWVVERGPLELSPDGSPMYRPGLLVLPPSVIPQVVGIIRNKFPTLIPVISYSDDDIQKNNKNNYVTSSQMQDVPKATALPTKLRYVLDKTNPKAAYAVIITSFETMIRRNFVLKPVLDNTGKPKMDAQGERVVIWSTNLKNIPRVICVDEAHKGKEPQDASIQMPSND</sequence>
<dbReference type="InterPro" id="IPR038718">
    <property type="entry name" value="SNF2-like_sf"/>
</dbReference>
<feature type="region of interest" description="Disordered" evidence="1">
    <location>
        <begin position="488"/>
        <end position="526"/>
    </location>
</feature>
<protein>
    <recommendedName>
        <fullName evidence="4">SNF2 N-terminal domain-containing protein</fullName>
    </recommendedName>
</protein>
<accession>A0ABR4C0T3</accession>
<feature type="compositionally biased region" description="Low complexity" evidence="1">
    <location>
        <begin position="490"/>
        <end position="508"/>
    </location>
</feature>
<dbReference type="Gene3D" id="3.40.50.10810">
    <property type="entry name" value="Tandem AAA-ATPase domain"/>
    <property type="match status" value="1"/>
</dbReference>
<evidence type="ECO:0000313" key="2">
    <source>
        <dbReference type="EMBL" id="KAL2062929.1"/>
    </source>
</evidence>
<keyword evidence="3" id="KW-1185">Reference proteome</keyword>
<comment type="caution">
    <text evidence="2">The sequence shown here is derived from an EMBL/GenBank/DDBJ whole genome shotgun (WGS) entry which is preliminary data.</text>
</comment>
<dbReference type="Proteomes" id="UP001595075">
    <property type="component" value="Unassembled WGS sequence"/>
</dbReference>
<feature type="compositionally biased region" description="Polar residues" evidence="1">
    <location>
        <begin position="38"/>
        <end position="48"/>
    </location>
</feature>
<dbReference type="InterPro" id="IPR027417">
    <property type="entry name" value="P-loop_NTPase"/>
</dbReference>
<name>A0ABR4C0T3_9HELO</name>
<feature type="compositionally biased region" description="Basic residues" evidence="1">
    <location>
        <begin position="1"/>
        <end position="14"/>
    </location>
</feature>
<dbReference type="EMBL" id="JAZHXI010000016">
    <property type="protein sequence ID" value="KAL2062929.1"/>
    <property type="molecule type" value="Genomic_DNA"/>
</dbReference>
<feature type="region of interest" description="Disordered" evidence="1">
    <location>
        <begin position="679"/>
        <end position="700"/>
    </location>
</feature>
<proteinExistence type="predicted"/>
<reference evidence="2 3" key="1">
    <citation type="journal article" date="2024" name="Commun. Biol.">
        <title>Comparative genomic analysis of thermophilic fungi reveals convergent evolutionary adaptations and gene losses.</title>
        <authorList>
            <person name="Steindorff A.S."/>
            <person name="Aguilar-Pontes M.V."/>
            <person name="Robinson A.J."/>
            <person name="Andreopoulos B."/>
            <person name="LaButti K."/>
            <person name="Kuo A."/>
            <person name="Mondo S."/>
            <person name="Riley R."/>
            <person name="Otillar R."/>
            <person name="Haridas S."/>
            <person name="Lipzen A."/>
            <person name="Grimwood J."/>
            <person name="Schmutz J."/>
            <person name="Clum A."/>
            <person name="Reid I.D."/>
            <person name="Moisan M.C."/>
            <person name="Butler G."/>
            <person name="Nguyen T.T.M."/>
            <person name="Dewar K."/>
            <person name="Conant G."/>
            <person name="Drula E."/>
            <person name="Henrissat B."/>
            <person name="Hansel C."/>
            <person name="Singer S."/>
            <person name="Hutchinson M.I."/>
            <person name="de Vries R.P."/>
            <person name="Natvig D.O."/>
            <person name="Powell A.J."/>
            <person name="Tsang A."/>
            <person name="Grigoriev I.V."/>
        </authorList>
    </citation>
    <scope>NUCLEOTIDE SEQUENCE [LARGE SCALE GENOMIC DNA]</scope>
    <source>
        <strain evidence="2 3">CBS 494.80</strain>
    </source>
</reference>
<gene>
    <name evidence="2" type="ORF">VTL71DRAFT_6001</name>
</gene>
<evidence type="ECO:0000313" key="3">
    <source>
        <dbReference type="Proteomes" id="UP001595075"/>
    </source>
</evidence>
<evidence type="ECO:0000256" key="1">
    <source>
        <dbReference type="SAM" id="MobiDB-lite"/>
    </source>
</evidence>
<organism evidence="2 3">
    <name type="scientific">Oculimacula yallundae</name>
    <dbReference type="NCBI Taxonomy" id="86028"/>
    <lineage>
        <taxon>Eukaryota</taxon>
        <taxon>Fungi</taxon>
        <taxon>Dikarya</taxon>
        <taxon>Ascomycota</taxon>
        <taxon>Pezizomycotina</taxon>
        <taxon>Leotiomycetes</taxon>
        <taxon>Helotiales</taxon>
        <taxon>Ploettnerulaceae</taxon>
        <taxon>Oculimacula</taxon>
    </lineage>
</organism>
<dbReference type="SUPFAM" id="SSF52540">
    <property type="entry name" value="P-loop containing nucleoside triphosphate hydrolases"/>
    <property type="match status" value="1"/>
</dbReference>